<sequence>MQLDLMMQVLIGLQDALPGMSNGSVDGNRDEAKTIKTSGKRSNKTMEAAIWNADWTKRRGRPTNTKKDKTSSWGVPLGDDQRMKSRCSAGRHHSDDETGTVNSTEDQDKTHLEMQAQQD</sequence>
<evidence type="ECO:0000313" key="2">
    <source>
        <dbReference type="EMBL" id="EPE09172.1"/>
    </source>
</evidence>
<organism evidence="2 3">
    <name type="scientific">Ophiostoma piceae (strain UAMH 11346)</name>
    <name type="common">Sap stain fungus</name>
    <dbReference type="NCBI Taxonomy" id="1262450"/>
    <lineage>
        <taxon>Eukaryota</taxon>
        <taxon>Fungi</taxon>
        <taxon>Dikarya</taxon>
        <taxon>Ascomycota</taxon>
        <taxon>Pezizomycotina</taxon>
        <taxon>Sordariomycetes</taxon>
        <taxon>Sordariomycetidae</taxon>
        <taxon>Ophiostomatales</taxon>
        <taxon>Ophiostomataceae</taxon>
        <taxon>Ophiostoma</taxon>
    </lineage>
</organism>
<feature type="region of interest" description="Disordered" evidence="1">
    <location>
        <begin position="18"/>
        <end position="119"/>
    </location>
</feature>
<gene>
    <name evidence="2" type="ORF">F503_06948</name>
</gene>
<dbReference type="EMBL" id="KE148147">
    <property type="protein sequence ID" value="EPE09172.1"/>
    <property type="molecule type" value="Genomic_DNA"/>
</dbReference>
<protein>
    <submittedName>
        <fullName evidence="2">Uncharacterized protein</fullName>
    </submittedName>
</protein>
<proteinExistence type="predicted"/>
<accession>S3C8K8</accession>
<dbReference type="Proteomes" id="UP000016923">
    <property type="component" value="Unassembled WGS sequence"/>
</dbReference>
<dbReference type="HOGENOM" id="CLU_2062171_0_0_1"/>
<dbReference type="AlphaFoldDB" id="S3C8K8"/>
<evidence type="ECO:0000256" key="1">
    <source>
        <dbReference type="SAM" id="MobiDB-lite"/>
    </source>
</evidence>
<name>S3C8K8_OPHP1</name>
<evidence type="ECO:0000313" key="3">
    <source>
        <dbReference type="Proteomes" id="UP000016923"/>
    </source>
</evidence>
<keyword evidence="3" id="KW-1185">Reference proteome</keyword>
<reference evidence="2 3" key="1">
    <citation type="journal article" date="2013" name="BMC Genomics">
        <title>The genome and transcriptome of the pine saprophyte Ophiostoma piceae, and a comparison with the bark beetle-associated pine pathogen Grosmannia clavigera.</title>
        <authorList>
            <person name="Haridas S."/>
            <person name="Wang Y."/>
            <person name="Lim L."/>
            <person name="Massoumi Alamouti S."/>
            <person name="Jackman S."/>
            <person name="Docking R."/>
            <person name="Robertson G."/>
            <person name="Birol I."/>
            <person name="Bohlmann J."/>
            <person name="Breuil C."/>
        </authorList>
    </citation>
    <scope>NUCLEOTIDE SEQUENCE [LARGE SCALE GENOMIC DNA]</scope>
    <source>
        <strain evidence="2 3">UAMH 11346</strain>
    </source>
</reference>
<dbReference type="VEuPathDB" id="FungiDB:F503_06948"/>